<comment type="caution">
    <text evidence="2">The sequence shown here is derived from an EMBL/GenBank/DDBJ whole genome shotgun (WGS) entry which is preliminary data.</text>
</comment>
<protein>
    <submittedName>
        <fullName evidence="2">Uncharacterized protein</fullName>
    </submittedName>
</protein>
<feature type="compositionally biased region" description="Low complexity" evidence="1">
    <location>
        <begin position="116"/>
        <end position="135"/>
    </location>
</feature>
<name>A0AAJ0M3C3_9PEZI</name>
<evidence type="ECO:0000256" key="1">
    <source>
        <dbReference type="SAM" id="MobiDB-lite"/>
    </source>
</evidence>
<feature type="compositionally biased region" description="Basic and acidic residues" evidence="1">
    <location>
        <begin position="174"/>
        <end position="190"/>
    </location>
</feature>
<reference evidence="2" key="1">
    <citation type="journal article" date="2023" name="Mol. Phylogenet. Evol.">
        <title>Genome-scale phylogeny and comparative genomics of the fungal order Sordariales.</title>
        <authorList>
            <person name="Hensen N."/>
            <person name="Bonometti L."/>
            <person name="Westerberg I."/>
            <person name="Brannstrom I.O."/>
            <person name="Guillou S."/>
            <person name="Cros-Aarteil S."/>
            <person name="Calhoun S."/>
            <person name="Haridas S."/>
            <person name="Kuo A."/>
            <person name="Mondo S."/>
            <person name="Pangilinan J."/>
            <person name="Riley R."/>
            <person name="LaButti K."/>
            <person name="Andreopoulos B."/>
            <person name="Lipzen A."/>
            <person name="Chen C."/>
            <person name="Yan M."/>
            <person name="Daum C."/>
            <person name="Ng V."/>
            <person name="Clum A."/>
            <person name="Steindorff A."/>
            <person name="Ohm R.A."/>
            <person name="Martin F."/>
            <person name="Silar P."/>
            <person name="Natvig D.O."/>
            <person name="Lalanne C."/>
            <person name="Gautier V."/>
            <person name="Ament-Velasquez S.L."/>
            <person name="Kruys A."/>
            <person name="Hutchinson M.I."/>
            <person name="Powell A.J."/>
            <person name="Barry K."/>
            <person name="Miller A.N."/>
            <person name="Grigoriev I.V."/>
            <person name="Debuchy R."/>
            <person name="Gladieux P."/>
            <person name="Hiltunen Thoren M."/>
            <person name="Johannesson H."/>
        </authorList>
    </citation>
    <scope>NUCLEOTIDE SEQUENCE</scope>
    <source>
        <strain evidence="2">CBS 333.67</strain>
    </source>
</reference>
<feature type="compositionally biased region" description="Basic residues" evidence="1">
    <location>
        <begin position="149"/>
        <end position="163"/>
    </location>
</feature>
<feature type="compositionally biased region" description="Polar residues" evidence="1">
    <location>
        <begin position="229"/>
        <end position="238"/>
    </location>
</feature>
<dbReference type="GeneID" id="87886239"/>
<feature type="compositionally biased region" description="Basic and acidic residues" evidence="1">
    <location>
        <begin position="55"/>
        <end position="91"/>
    </location>
</feature>
<dbReference type="Proteomes" id="UP001273166">
    <property type="component" value="Unassembled WGS sequence"/>
</dbReference>
<proteinExistence type="predicted"/>
<dbReference type="AlphaFoldDB" id="A0AAJ0M3C3"/>
<reference evidence="2" key="2">
    <citation type="submission" date="2023-06" db="EMBL/GenBank/DDBJ databases">
        <authorList>
            <consortium name="Lawrence Berkeley National Laboratory"/>
            <person name="Mondo S.J."/>
            <person name="Hensen N."/>
            <person name="Bonometti L."/>
            <person name="Westerberg I."/>
            <person name="Brannstrom I.O."/>
            <person name="Guillou S."/>
            <person name="Cros-Aarteil S."/>
            <person name="Calhoun S."/>
            <person name="Haridas S."/>
            <person name="Kuo A."/>
            <person name="Pangilinan J."/>
            <person name="Riley R."/>
            <person name="Labutti K."/>
            <person name="Andreopoulos B."/>
            <person name="Lipzen A."/>
            <person name="Chen C."/>
            <person name="Yanf M."/>
            <person name="Daum C."/>
            <person name="Ng V."/>
            <person name="Clum A."/>
            <person name="Steindorff A."/>
            <person name="Ohm R."/>
            <person name="Martin F."/>
            <person name="Silar P."/>
            <person name="Natvig D."/>
            <person name="Lalanne C."/>
            <person name="Gautier V."/>
            <person name="Ament-Velasquez S.L."/>
            <person name="Kruys A."/>
            <person name="Hutchinson M.I."/>
            <person name="Powell A.J."/>
            <person name="Barry K."/>
            <person name="Miller A.N."/>
            <person name="Grigoriev I.V."/>
            <person name="Debuchy R."/>
            <person name="Gladieux P."/>
            <person name="Thoren M.H."/>
            <person name="Johannesson H."/>
        </authorList>
    </citation>
    <scope>NUCLEOTIDE SEQUENCE</scope>
    <source>
        <strain evidence="2">CBS 333.67</strain>
    </source>
</reference>
<feature type="compositionally biased region" description="Acidic residues" evidence="1">
    <location>
        <begin position="405"/>
        <end position="424"/>
    </location>
</feature>
<sequence>MHQRLEQCWELKRAGKAIYDFDAAYQASKEPAVSPTKQRFPRSYLEIPPPGRPPVHPERLKRAVEQSRADEARRRNEPHVRRLKELKERLARSSGQMAAWQAGGLPSGTGNHWLRNRPSGSNSSGTNRSGNRPSNTSKRPSSHSDSPRAHRWGPYRNHFRRSRNQTPRSPNRGEGSEAQRSPDRSEDRLRRCNGGIPRIEDVQSPPELKREPDNAGQGSDASPKLQLATPANSPTSTEAPAIVTAQQPWDRPQEQQVAEGTIEGGRGEQVQDQVQAHAREEALHDLLRETRDVFNERTSTCLDSIQGLSASIEKIQERQKRIKRAWKEERKVLVEKIDKQHKLLERILRSSVMQSIETDEAIRRARQTIDRDWQYAFGSVGVDSDDSADETCTPSMSMGLHHEYEEGEDIGMEEEEEEEEEQQPEAEGPPPENDEQVASQPTPAASTPPSRKRKAGGQRTTPGAAKRPPWVVKETPVANPYLGVILEDLARQQQRQLQYARELARRHRVLSGSGTAEDPLILDS</sequence>
<dbReference type="EMBL" id="JAUDZG010000003">
    <property type="protein sequence ID" value="KAK3307428.1"/>
    <property type="molecule type" value="Genomic_DNA"/>
</dbReference>
<dbReference type="RefSeq" id="XP_062723208.1">
    <property type="nucleotide sequence ID" value="XM_062867410.1"/>
</dbReference>
<evidence type="ECO:0000313" key="3">
    <source>
        <dbReference type="Proteomes" id="UP001273166"/>
    </source>
</evidence>
<accession>A0AAJ0M3C3</accession>
<gene>
    <name evidence="2" type="ORF">B0T15DRAFT_501936</name>
</gene>
<keyword evidence="3" id="KW-1185">Reference proteome</keyword>
<organism evidence="2 3">
    <name type="scientific">Chaetomium strumarium</name>
    <dbReference type="NCBI Taxonomy" id="1170767"/>
    <lineage>
        <taxon>Eukaryota</taxon>
        <taxon>Fungi</taxon>
        <taxon>Dikarya</taxon>
        <taxon>Ascomycota</taxon>
        <taxon>Pezizomycotina</taxon>
        <taxon>Sordariomycetes</taxon>
        <taxon>Sordariomycetidae</taxon>
        <taxon>Sordariales</taxon>
        <taxon>Chaetomiaceae</taxon>
        <taxon>Chaetomium</taxon>
    </lineage>
</organism>
<evidence type="ECO:0000313" key="2">
    <source>
        <dbReference type="EMBL" id="KAK3307428.1"/>
    </source>
</evidence>
<feature type="region of interest" description="Disordered" evidence="1">
    <location>
        <begin position="28"/>
        <end position="264"/>
    </location>
</feature>
<feature type="region of interest" description="Disordered" evidence="1">
    <location>
        <begin position="379"/>
        <end position="473"/>
    </location>
</feature>